<dbReference type="InterPro" id="IPR023796">
    <property type="entry name" value="Serpin_dom"/>
</dbReference>
<feature type="domain" description="Serpin" evidence="4">
    <location>
        <begin position="1"/>
        <end position="354"/>
    </location>
</feature>
<evidence type="ECO:0000256" key="2">
    <source>
        <dbReference type="RuleBase" id="RU000411"/>
    </source>
</evidence>
<evidence type="ECO:0000256" key="3">
    <source>
        <dbReference type="SAM" id="SignalP"/>
    </source>
</evidence>
<dbReference type="GO" id="GO:0005615">
    <property type="term" value="C:extracellular space"/>
    <property type="evidence" value="ECO:0007669"/>
    <property type="project" value="InterPro"/>
</dbReference>
<protein>
    <recommendedName>
        <fullName evidence="4">Serpin domain-containing protein</fullName>
    </recommendedName>
</protein>
<dbReference type="InterPro" id="IPR036186">
    <property type="entry name" value="Serpin_sf"/>
</dbReference>
<dbReference type="Pfam" id="PF00079">
    <property type="entry name" value="Serpin"/>
    <property type="match status" value="1"/>
</dbReference>
<dbReference type="CDD" id="cd02043">
    <property type="entry name" value="serpinP_plants"/>
    <property type="match status" value="1"/>
</dbReference>
<organism evidence="5 6">
    <name type="scientific">Tagetes erecta</name>
    <name type="common">African marigold</name>
    <dbReference type="NCBI Taxonomy" id="13708"/>
    <lineage>
        <taxon>Eukaryota</taxon>
        <taxon>Viridiplantae</taxon>
        <taxon>Streptophyta</taxon>
        <taxon>Embryophyta</taxon>
        <taxon>Tracheophyta</taxon>
        <taxon>Spermatophyta</taxon>
        <taxon>Magnoliopsida</taxon>
        <taxon>eudicotyledons</taxon>
        <taxon>Gunneridae</taxon>
        <taxon>Pentapetalae</taxon>
        <taxon>asterids</taxon>
        <taxon>campanulids</taxon>
        <taxon>Asterales</taxon>
        <taxon>Asteraceae</taxon>
        <taxon>Asteroideae</taxon>
        <taxon>Heliantheae alliance</taxon>
        <taxon>Tageteae</taxon>
        <taxon>Tagetes</taxon>
    </lineage>
</organism>
<feature type="chain" id="PRO_5042181005" description="Serpin domain-containing protein" evidence="3">
    <location>
        <begin position="17"/>
        <end position="361"/>
    </location>
</feature>
<dbReference type="InterPro" id="IPR042185">
    <property type="entry name" value="Serpin_sf_2"/>
</dbReference>
<keyword evidence="6" id="KW-1185">Reference proteome</keyword>
<dbReference type="GO" id="GO:0004867">
    <property type="term" value="F:serine-type endopeptidase inhibitor activity"/>
    <property type="evidence" value="ECO:0007669"/>
    <property type="project" value="InterPro"/>
</dbReference>
<dbReference type="Gene3D" id="3.30.497.10">
    <property type="entry name" value="Antithrombin, subunit I, domain 2"/>
    <property type="match status" value="1"/>
</dbReference>
<dbReference type="Proteomes" id="UP001229421">
    <property type="component" value="Unassembled WGS sequence"/>
</dbReference>
<name>A0AAD8JPH2_TARER</name>
<dbReference type="PANTHER" id="PTHR11461:SF211">
    <property type="entry name" value="GH10112P-RELATED"/>
    <property type="match status" value="1"/>
</dbReference>
<dbReference type="InterPro" id="IPR000215">
    <property type="entry name" value="Serpin_fam"/>
</dbReference>
<comment type="caution">
    <text evidence="5">The sequence shown here is derived from an EMBL/GenBank/DDBJ whole genome shotgun (WGS) entry which is preliminary data.</text>
</comment>
<evidence type="ECO:0000256" key="1">
    <source>
        <dbReference type="ARBA" id="ARBA00009500"/>
    </source>
</evidence>
<dbReference type="EMBL" id="JAUHHV010000011">
    <property type="protein sequence ID" value="KAK1407528.1"/>
    <property type="molecule type" value="Genomic_DNA"/>
</dbReference>
<proteinExistence type="inferred from homology"/>
<dbReference type="AlphaFoldDB" id="A0AAD8JPH2"/>
<reference evidence="5" key="1">
    <citation type="journal article" date="2023" name="bioRxiv">
        <title>Improved chromosome-level genome assembly for marigold (Tagetes erecta).</title>
        <authorList>
            <person name="Jiang F."/>
            <person name="Yuan L."/>
            <person name="Wang S."/>
            <person name="Wang H."/>
            <person name="Xu D."/>
            <person name="Wang A."/>
            <person name="Fan W."/>
        </authorList>
    </citation>
    <scope>NUCLEOTIDE SEQUENCE</scope>
    <source>
        <strain evidence="5">WSJ</strain>
        <tissue evidence="5">Leaf</tissue>
    </source>
</reference>
<dbReference type="SUPFAM" id="SSF56574">
    <property type="entry name" value="Serpins"/>
    <property type="match status" value="1"/>
</dbReference>
<dbReference type="SMART" id="SM00093">
    <property type="entry name" value="SERPIN"/>
    <property type="match status" value="1"/>
</dbReference>
<comment type="similarity">
    <text evidence="1 2">Belongs to the serpin family.</text>
</comment>
<evidence type="ECO:0000313" key="6">
    <source>
        <dbReference type="Proteomes" id="UP001229421"/>
    </source>
</evidence>
<feature type="signal peptide" evidence="3">
    <location>
        <begin position="1"/>
        <end position="16"/>
    </location>
</feature>
<dbReference type="PANTHER" id="PTHR11461">
    <property type="entry name" value="SERINE PROTEASE INHIBITOR, SERPIN"/>
    <property type="match status" value="1"/>
</dbReference>
<accession>A0AAD8JPH2</accession>
<keyword evidence="3" id="KW-0732">Signal</keyword>
<evidence type="ECO:0000313" key="5">
    <source>
        <dbReference type="EMBL" id="KAK1407528.1"/>
    </source>
</evidence>
<dbReference type="InterPro" id="IPR042178">
    <property type="entry name" value="Serpin_sf_1"/>
</dbReference>
<sequence length="361" mass="40569">MSIHIILSLLATGSNGQTHDKILSFLKMNNTSDLNSLYLELMPFIFADGGPKGGARVSYANGVWVDKTLTLKPSFKHVVETVYKAGCKQVHFQTNAVEIANEVNLWVEKQTDGLITQVLSAEAIHLYPTRLILANAVYFKGAWSQKFNRTATKESSFYLLNGSEVRVPFMTSKEKQLVYEYDEFKVLGLPYLQRQDKRWLTMYFFLPHAKDGLQSLVEKIGSTSNFFESHIPHETREVGEFLIPKFKISFGFEASNMLKELGVLFPSNDVYDFSEMVDLSVGSDWVNVSSLHHKSFVEVNEEGTKASVVSLASFWFSGPGDDAKVDFVGDHPFLFVIREDITGILLFMGQVTNPSVISNNS</sequence>
<gene>
    <name evidence="5" type="ORF">QVD17_39144</name>
</gene>
<evidence type="ECO:0000259" key="4">
    <source>
        <dbReference type="SMART" id="SM00093"/>
    </source>
</evidence>
<dbReference type="Gene3D" id="2.30.39.10">
    <property type="entry name" value="Alpha-1-antitrypsin, domain 1"/>
    <property type="match status" value="1"/>
</dbReference>